<proteinExistence type="predicted"/>
<dbReference type="InterPro" id="IPR041667">
    <property type="entry name" value="Cupin_8"/>
</dbReference>
<protein>
    <recommendedName>
        <fullName evidence="1">JmjC domain-containing protein</fullName>
    </recommendedName>
</protein>
<gene>
    <name evidence="2" type="ORF">ONB1V03_LOCUS3391</name>
</gene>
<name>A0A7R9LI32_9ACAR</name>
<reference evidence="2" key="1">
    <citation type="submission" date="2020-11" db="EMBL/GenBank/DDBJ databases">
        <authorList>
            <person name="Tran Van P."/>
        </authorList>
    </citation>
    <scope>NUCLEOTIDE SEQUENCE</scope>
</reference>
<dbReference type="SMART" id="SM00558">
    <property type="entry name" value="JmjC"/>
    <property type="match status" value="1"/>
</dbReference>
<dbReference type="PROSITE" id="PS51184">
    <property type="entry name" value="JMJC"/>
    <property type="match status" value="1"/>
</dbReference>
<dbReference type="Proteomes" id="UP000728032">
    <property type="component" value="Unassembled WGS sequence"/>
</dbReference>
<dbReference type="Pfam" id="PF13621">
    <property type="entry name" value="Cupin_8"/>
    <property type="match status" value="1"/>
</dbReference>
<dbReference type="OrthoDB" id="47172at2759"/>
<dbReference type="SUPFAM" id="SSF51197">
    <property type="entry name" value="Clavaminate synthase-like"/>
    <property type="match status" value="1"/>
</dbReference>
<dbReference type="Gene3D" id="6.10.140.1470">
    <property type="match status" value="1"/>
</dbReference>
<accession>A0A7R9LI32</accession>
<dbReference type="EMBL" id="OC915816">
    <property type="protein sequence ID" value="CAD7642055.1"/>
    <property type="molecule type" value="Genomic_DNA"/>
</dbReference>
<dbReference type="PANTHER" id="PTHR12461">
    <property type="entry name" value="HYPOXIA-INDUCIBLE FACTOR 1 ALPHA INHIBITOR-RELATED"/>
    <property type="match status" value="1"/>
</dbReference>
<organism evidence="2">
    <name type="scientific">Oppiella nova</name>
    <dbReference type="NCBI Taxonomy" id="334625"/>
    <lineage>
        <taxon>Eukaryota</taxon>
        <taxon>Metazoa</taxon>
        <taxon>Ecdysozoa</taxon>
        <taxon>Arthropoda</taxon>
        <taxon>Chelicerata</taxon>
        <taxon>Arachnida</taxon>
        <taxon>Acari</taxon>
        <taxon>Acariformes</taxon>
        <taxon>Sarcoptiformes</taxon>
        <taxon>Oribatida</taxon>
        <taxon>Brachypylina</taxon>
        <taxon>Oppioidea</taxon>
        <taxon>Oppiidae</taxon>
        <taxon>Oppiella</taxon>
    </lineage>
</organism>
<evidence type="ECO:0000313" key="3">
    <source>
        <dbReference type="Proteomes" id="UP000728032"/>
    </source>
</evidence>
<dbReference type="GO" id="GO:0031591">
    <property type="term" value="P:wybutosine biosynthetic process"/>
    <property type="evidence" value="ECO:0007669"/>
    <property type="project" value="TreeGrafter"/>
</dbReference>
<feature type="domain" description="JmjC" evidence="1">
    <location>
        <begin position="113"/>
        <end position="270"/>
    </location>
</feature>
<sequence>MEVLQVTKYDHLDTDSFDQLVSKDVPFVIRDADFGGCLNRWSADYLMDRLKDISVSVHVSNEPKLDFVNKNFSYKTMALNEMIDKCLNDRQNYYYLRSVGSDRRARDVADIRTQFPSISEDITIPSFLAINETKDETQDSDGKQLFSSVFRISSQDLVLWTHYDIVDNILVQIRGTKRVVLFPPNDSLFLYLESDKSRVIDIDEPDDQMKEKFPLFLNARRYECLLEAGESLFIPSLWFHNTKALEFSIGMNFFWKDKQLSQQNLYNKSDVYGNKDLNPAIDAFTNLDKAMKHIDKMPQKFRQFYLRILINKLQKKLT</sequence>
<dbReference type="Gene3D" id="2.60.120.650">
    <property type="entry name" value="Cupin"/>
    <property type="match status" value="1"/>
</dbReference>
<dbReference type="AlphaFoldDB" id="A0A7R9LI32"/>
<evidence type="ECO:0000259" key="1">
    <source>
        <dbReference type="PROSITE" id="PS51184"/>
    </source>
</evidence>
<keyword evidence="3" id="KW-1185">Reference proteome</keyword>
<dbReference type="InterPro" id="IPR003347">
    <property type="entry name" value="JmjC_dom"/>
</dbReference>
<dbReference type="PANTHER" id="PTHR12461:SF104">
    <property type="entry name" value="TRNA WYBUTOSINE-SYNTHESIZING PROTEIN 5"/>
    <property type="match status" value="1"/>
</dbReference>
<dbReference type="EMBL" id="CAJPVJ010000991">
    <property type="protein sequence ID" value="CAG2163827.1"/>
    <property type="molecule type" value="Genomic_DNA"/>
</dbReference>
<evidence type="ECO:0000313" key="2">
    <source>
        <dbReference type="EMBL" id="CAD7642055.1"/>
    </source>
</evidence>
<dbReference type="GO" id="GO:0000049">
    <property type="term" value="F:tRNA binding"/>
    <property type="evidence" value="ECO:0007669"/>
    <property type="project" value="TreeGrafter"/>
</dbReference>